<organism evidence="1 2">
    <name type="scientific">Micrococcus terreus</name>
    <dbReference type="NCBI Taxonomy" id="574650"/>
    <lineage>
        <taxon>Bacteria</taxon>
        <taxon>Bacillati</taxon>
        <taxon>Actinomycetota</taxon>
        <taxon>Actinomycetes</taxon>
        <taxon>Micrococcales</taxon>
        <taxon>Micrococcaceae</taxon>
        <taxon>Micrococcus</taxon>
    </lineage>
</organism>
<proteinExistence type="predicted"/>
<dbReference type="Proteomes" id="UP000198881">
    <property type="component" value="Unassembled WGS sequence"/>
</dbReference>
<reference evidence="1 2" key="1">
    <citation type="submission" date="2016-10" db="EMBL/GenBank/DDBJ databases">
        <authorList>
            <person name="de Groot N.N."/>
        </authorList>
    </citation>
    <scope>NUCLEOTIDE SEQUENCE [LARGE SCALE GENOMIC DNA]</scope>
    <source>
        <strain evidence="1 2">CGMCC 1.7054</strain>
    </source>
</reference>
<dbReference type="RefSeq" id="WP_260060550.1">
    <property type="nucleotide sequence ID" value="NZ_CAMIGK010000063.1"/>
</dbReference>
<protein>
    <submittedName>
        <fullName evidence="1">Uncharacterized protein</fullName>
    </submittedName>
</protein>
<evidence type="ECO:0000313" key="1">
    <source>
        <dbReference type="EMBL" id="SFV20053.1"/>
    </source>
</evidence>
<evidence type="ECO:0000313" key="2">
    <source>
        <dbReference type="Proteomes" id="UP000198881"/>
    </source>
</evidence>
<sequence length="43" mass="4696">MRQLTALQPFGLAARLTGERSHLVELKAQPQPSPACHRQGAET</sequence>
<keyword evidence="2" id="KW-1185">Reference proteome</keyword>
<accession>A0A1I7MDP2</accession>
<dbReference type="EMBL" id="FPCG01000001">
    <property type="protein sequence ID" value="SFV20053.1"/>
    <property type="molecule type" value="Genomic_DNA"/>
</dbReference>
<name>A0A1I7MDP2_9MICC</name>
<gene>
    <name evidence="1" type="ORF">SAMN04487966_10167</name>
</gene>
<dbReference type="AlphaFoldDB" id="A0A1I7MDP2"/>